<keyword evidence="2" id="KW-1185">Reference proteome</keyword>
<dbReference type="Proteomes" id="UP001139887">
    <property type="component" value="Unassembled WGS sequence"/>
</dbReference>
<name>A0A9W8I2R4_9FUNG</name>
<dbReference type="EMBL" id="JANBUW010000830">
    <property type="protein sequence ID" value="KAJ2845324.1"/>
    <property type="molecule type" value="Genomic_DNA"/>
</dbReference>
<proteinExistence type="predicted"/>
<reference evidence="1" key="1">
    <citation type="submission" date="2022-07" db="EMBL/GenBank/DDBJ databases">
        <title>Phylogenomic reconstructions and comparative analyses of Kickxellomycotina fungi.</title>
        <authorList>
            <person name="Reynolds N.K."/>
            <person name="Stajich J.E."/>
            <person name="Barry K."/>
            <person name="Grigoriev I.V."/>
            <person name="Crous P."/>
            <person name="Smith M.E."/>
        </authorList>
    </citation>
    <scope>NUCLEOTIDE SEQUENCE</scope>
    <source>
        <strain evidence="1">NRRL 1566</strain>
    </source>
</reference>
<comment type="caution">
    <text evidence="1">The sequence shown here is derived from an EMBL/GenBank/DDBJ whole genome shotgun (WGS) entry which is preliminary data.</text>
</comment>
<evidence type="ECO:0000313" key="2">
    <source>
        <dbReference type="Proteomes" id="UP001139887"/>
    </source>
</evidence>
<organism evidence="1 2">
    <name type="scientific">Coemansia brasiliensis</name>
    <dbReference type="NCBI Taxonomy" id="2650707"/>
    <lineage>
        <taxon>Eukaryota</taxon>
        <taxon>Fungi</taxon>
        <taxon>Fungi incertae sedis</taxon>
        <taxon>Zoopagomycota</taxon>
        <taxon>Kickxellomycotina</taxon>
        <taxon>Kickxellomycetes</taxon>
        <taxon>Kickxellales</taxon>
        <taxon>Kickxellaceae</taxon>
        <taxon>Coemansia</taxon>
    </lineage>
</organism>
<dbReference type="AlphaFoldDB" id="A0A9W8I2R4"/>
<gene>
    <name evidence="1" type="ORF">IWW36_004826</name>
</gene>
<protein>
    <submittedName>
        <fullName evidence="1">Uncharacterized protein</fullName>
    </submittedName>
</protein>
<accession>A0A9W8I2R4</accession>
<evidence type="ECO:0000313" key="1">
    <source>
        <dbReference type="EMBL" id="KAJ2845324.1"/>
    </source>
</evidence>
<sequence>MRTYSSAANMMDAFLTWRFLPCPTNLKEFEEMLVQYEALEKEAGIKMTPQHKAMELLVRVPREVMVAIVGTNITDKTIDYDSVVALTKNYMAIRSANSMQINTVQAKQGGKDRQKPSETNVNVINKQRRNLPDYSIFKGHISYSELKPLTVNNIAVPLSSKETMVGINHNEIEMWGLLAVKAQIPCDDLCTDPFRCNVIVSENDNRAAKIKEYKVVFSKPEPGERRTTGVEVEIAIKDGHGPISRAPYHLLAKEQGELK</sequence>